<dbReference type="PANTHER" id="PTHR43689">
    <property type="entry name" value="HYDROLASE"/>
    <property type="match status" value="1"/>
</dbReference>
<proteinExistence type="predicted"/>
<gene>
    <name evidence="2" type="ORF">KDM87_16125</name>
</gene>
<dbReference type="GO" id="GO:0016787">
    <property type="term" value="F:hydrolase activity"/>
    <property type="evidence" value="ECO:0007669"/>
    <property type="project" value="UniProtKB-KW"/>
</dbReference>
<sequence length="248" mass="27194">MTSSEMNITHSSENATTTPRHIVLIPGFMCDASLWQEVLGGLQQLGTVSFADLNQGTDIDAMADRIIADLPEKCVLIGFSLGGYVARRIAAKAPQRVSQLVLLNTSARATSAEEITRNQQQIKMLKVFPYKGQTITALKRALHPARSDNAVLLQHLQTMSLTLGADIFMQQLSIIRQDGHADCAQIACPVLVVASRKDQMRRLQEAEDIVAALPDPTFRIIDDCGHMSPLEQPGILLEYLGDFLSQVN</sequence>
<evidence type="ECO:0000259" key="1">
    <source>
        <dbReference type="Pfam" id="PF00561"/>
    </source>
</evidence>
<dbReference type="RefSeq" id="WP_212680148.1">
    <property type="nucleotide sequence ID" value="NZ_JAGSPK010000006.1"/>
</dbReference>
<organism evidence="2 3">
    <name type="scientific">Undibacterium rivi</name>
    <dbReference type="NCBI Taxonomy" id="2828729"/>
    <lineage>
        <taxon>Bacteria</taxon>
        <taxon>Pseudomonadati</taxon>
        <taxon>Pseudomonadota</taxon>
        <taxon>Betaproteobacteria</taxon>
        <taxon>Burkholderiales</taxon>
        <taxon>Oxalobacteraceae</taxon>
        <taxon>Undibacterium</taxon>
    </lineage>
</organism>
<dbReference type="SUPFAM" id="SSF53474">
    <property type="entry name" value="alpha/beta-Hydrolases"/>
    <property type="match status" value="1"/>
</dbReference>
<dbReference type="EMBL" id="JAGSPK010000006">
    <property type="protein sequence ID" value="MBR7794122.1"/>
    <property type="molecule type" value="Genomic_DNA"/>
</dbReference>
<comment type="caution">
    <text evidence="2">The sequence shown here is derived from an EMBL/GenBank/DDBJ whole genome shotgun (WGS) entry which is preliminary data.</text>
</comment>
<accession>A0ABS5H5J8</accession>
<keyword evidence="2" id="KW-0378">Hydrolase</keyword>
<evidence type="ECO:0000313" key="3">
    <source>
        <dbReference type="Proteomes" id="UP000682982"/>
    </source>
</evidence>
<keyword evidence="3" id="KW-1185">Reference proteome</keyword>
<dbReference type="PANTHER" id="PTHR43689:SF8">
    <property type="entry name" value="ALPHA_BETA-HYDROLASES SUPERFAMILY PROTEIN"/>
    <property type="match status" value="1"/>
</dbReference>
<dbReference type="InterPro" id="IPR029058">
    <property type="entry name" value="AB_hydrolase_fold"/>
</dbReference>
<feature type="domain" description="AB hydrolase-1" evidence="1">
    <location>
        <begin position="71"/>
        <end position="232"/>
    </location>
</feature>
<reference evidence="2 3" key="1">
    <citation type="submission" date="2021-04" db="EMBL/GenBank/DDBJ databases">
        <title>novel species isolated from subtropical streams in China.</title>
        <authorList>
            <person name="Lu H."/>
        </authorList>
    </citation>
    <scope>NUCLEOTIDE SEQUENCE [LARGE SCALE GENOMIC DNA]</scope>
    <source>
        <strain evidence="2 3">FT147W</strain>
    </source>
</reference>
<dbReference type="InterPro" id="IPR000073">
    <property type="entry name" value="AB_hydrolase_1"/>
</dbReference>
<protein>
    <submittedName>
        <fullName evidence="2">Alpha/beta hydrolase</fullName>
    </submittedName>
</protein>
<dbReference type="Pfam" id="PF00561">
    <property type="entry name" value="Abhydrolase_1"/>
    <property type="match status" value="1"/>
</dbReference>
<name>A0ABS5H5J8_9BURK</name>
<dbReference type="Proteomes" id="UP000682982">
    <property type="component" value="Unassembled WGS sequence"/>
</dbReference>
<dbReference type="Gene3D" id="3.40.50.1820">
    <property type="entry name" value="alpha/beta hydrolase"/>
    <property type="match status" value="1"/>
</dbReference>
<dbReference type="PRINTS" id="PR00111">
    <property type="entry name" value="ABHYDROLASE"/>
</dbReference>
<evidence type="ECO:0000313" key="2">
    <source>
        <dbReference type="EMBL" id="MBR7794122.1"/>
    </source>
</evidence>